<dbReference type="InterPro" id="IPR036249">
    <property type="entry name" value="Thioredoxin-like_sf"/>
</dbReference>
<dbReference type="STRING" id="1121391.SAMN02745206_03032"/>
<organism evidence="2 3">
    <name type="scientific">Desulfacinum infernum DSM 9756</name>
    <dbReference type="NCBI Taxonomy" id="1121391"/>
    <lineage>
        <taxon>Bacteria</taxon>
        <taxon>Pseudomonadati</taxon>
        <taxon>Thermodesulfobacteriota</taxon>
        <taxon>Syntrophobacteria</taxon>
        <taxon>Syntrophobacterales</taxon>
        <taxon>Syntrophobacteraceae</taxon>
        <taxon>Desulfacinum</taxon>
    </lineage>
</organism>
<dbReference type="SUPFAM" id="SSF52833">
    <property type="entry name" value="Thioredoxin-like"/>
    <property type="match status" value="1"/>
</dbReference>
<feature type="domain" description="Thioredoxin-like fold" evidence="1">
    <location>
        <begin position="86"/>
        <end position="158"/>
    </location>
</feature>
<dbReference type="InterPro" id="IPR005243">
    <property type="entry name" value="THIRX-like_proc"/>
</dbReference>
<dbReference type="PANTHER" id="PTHR36450">
    <property type="entry name" value="THIOREDOXIN"/>
    <property type="match status" value="1"/>
</dbReference>
<dbReference type="AlphaFoldDB" id="A0A1M5G1L5"/>
<evidence type="ECO:0000313" key="3">
    <source>
        <dbReference type="Proteomes" id="UP000184076"/>
    </source>
</evidence>
<evidence type="ECO:0000313" key="2">
    <source>
        <dbReference type="EMBL" id="SHF97700.1"/>
    </source>
</evidence>
<name>A0A1M5G1L5_9BACT</name>
<dbReference type="PANTHER" id="PTHR36450:SF1">
    <property type="entry name" value="THIOREDOXIN"/>
    <property type="match status" value="1"/>
</dbReference>
<dbReference type="EMBL" id="FQVB01000034">
    <property type="protein sequence ID" value="SHF97700.1"/>
    <property type="molecule type" value="Genomic_DNA"/>
</dbReference>
<evidence type="ECO:0000259" key="1">
    <source>
        <dbReference type="Pfam" id="PF13192"/>
    </source>
</evidence>
<dbReference type="NCBIfam" id="TIGR00412">
    <property type="entry name" value="redox_disulf_2"/>
    <property type="match status" value="1"/>
</dbReference>
<keyword evidence="3" id="KW-1185">Reference proteome</keyword>
<dbReference type="Proteomes" id="UP000184076">
    <property type="component" value="Unassembled WGS sequence"/>
</dbReference>
<dbReference type="InterPro" id="IPR012336">
    <property type="entry name" value="Thioredoxin-like_fold"/>
</dbReference>
<dbReference type="Pfam" id="PF13192">
    <property type="entry name" value="Thioredoxin_3"/>
    <property type="match status" value="1"/>
</dbReference>
<protein>
    <submittedName>
        <fullName evidence="2">Thioredoxin domain-containing protein</fullName>
    </submittedName>
</protein>
<accession>A0A1M5G1L5</accession>
<dbReference type="Gene3D" id="3.40.30.10">
    <property type="entry name" value="Glutaredoxin"/>
    <property type="match status" value="1"/>
</dbReference>
<dbReference type="OrthoDB" id="5431858at2"/>
<sequence>MKKVRPLNVAGRKVGVVGLDELLEERGRELAQLPPEAARKEMLEALSRDNYIPAGVRDAYGEAFYRELLRFAGLPVPTDDQAEPTVVILGPGCAQCDNLERTVLEILNQEGLQAVVEHVRDPAAIGEMGIVAVPALMVGRRVLFAGRVPPKGQVRKLLLSALGPSGSHGDER</sequence>
<gene>
    <name evidence="2" type="ORF">SAMN02745206_03032</name>
</gene>
<reference evidence="3" key="1">
    <citation type="submission" date="2016-11" db="EMBL/GenBank/DDBJ databases">
        <authorList>
            <person name="Varghese N."/>
            <person name="Submissions S."/>
        </authorList>
    </citation>
    <scope>NUCLEOTIDE SEQUENCE [LARGE SCALE GENOMIC DNA]</scope>
    <source>
        <strain evidence="3">DSM 9756</strain>
    </source>
</reference>
<proteinExistence type="predicted"/>
<dbReference type="RefSeq" id="WP_084076538.1">
    <property type="nucleotide sequence ID" value="NZ_FQVB01000034.1"/>
</dbReference>